<evidence type="ECO:0000313" key="2">
    <source>
        <dbReference type="Proteomes" id="UP000800092"/>
    </source>
</evidence>
<accession>A0A6A6GZN1</accession>
<dbReference type="Proteomes" id="UP000800092">
    <property type="component" value="Unassembled WGS sequence"/>
</dbReference>
<protein>
    <submittedName>
        <fullName evidence="1">Uncharacterized protein</fullName>
    </submittedName>
</protein>
<gene>
    <name evidence="1" type="ORF">EV356DRAFT_508242</name>
</gene>
<dbReference type="AlphaFoldDB" id="A0A6A6GZN1"/>
<reference evidence="1" key="1">
    <citation type="journal article" date="2020" name="Stud. Mycol.">
        <title>101 Dothideomycetes genomes: a test case for predicting lifestyles and emergence of pathogens.</title>
        <authorList>
            <person name="Haridas S."/>
            <person name="Albert R."/>
            <person name="Binder M."/>
            <person name="Bloem J."/>
            <person name="Labutti K."/>
            <person name="Salamov A."/>
            <person name="Andreopoulos B."/>
            <person name="Baker S."/>
            <person name="Barry K."/>
            <person name="Bills G."/>
            <person name="Bluhm B."/>
            <person name="Cannon C."/>
            <person name="Castanera R."/>
            <person name="Culley D."/>
            <person name="Daum C."/>
            <person name="Ezra D."/>
            <person name="Gonzalez J."/>
            <person name="Henrissat B."/>
            <person name="Kuo A."/>
            <person name="Liang C."/>
            <person name="Lipzen A."/>
            <person name="Lutzoni F."/>
            <person name="Magnuson J."/>
            <person name="Mondo S."/>
            <person name="Nolan M."/>
            <person name="Ohm R."/>
            <person name="Pangilinan J."/>
            <person name="Park H.-J."/>
            <person name="Ramirez L."/>
            <person name="Alfaro M."/>
            <person name="Sun H."/>
            <person name="Tritt A."/>
            <person name="Yoshinaga Y."/>
            <person name="Zwiers L.-H."/>
            <person name="Turgeon B."/>
            <person name="Goodwin S."/>
            <person name="Spatafora J."/>
            <person name="Crous P."/>
            <person name="Grigoriev I."/>
        </authorList>
    </citation>
    <scope>NUCLEOTIDE SEQUENCE</scope>
    <source>
        <strain evidence="1">Tuck. ex Michener</strain>
    </source>
</reference>
<evidence type="ECO:0000313" key="1">
    <source>
        <dbReference type="EMBL" id="KAF2230773.1"/>
    </source>
</evidence>
<dbReference type="EMBL" id="ML991836">
    <property type="protein sequence ID" value="KAF2230773.1"/>
    <property type="molecule type" value="Genomic_DNA"/>
</dbReference>
<proteinExistence type="predicted"/>
<organism evidence="1 2">
    <name type="scientific">Viridothelium virens</name>
    <name type="common">Speckled blister lichen</name>
    <name type="synonym">Trypethelium virens</name>
    <dbReference type="NCBI Taxonomy" id="1048519"/>
    <lineage>
        <taxon>Eukaryota</taxon>
        <taxon>Fungi</taxon>
        <taxon>Dikarya</taxon>
        <taxon>Ascomycota</taxon>
        <taxon>Pezizomycotina</taxon>
        <taxon>Dothideomycetes</taxon>
        <taxon>Dothideomycetes incertae sedis</taxon>
        <taxon>Trypetheliales</taxon>
        <taxon>Trypetheliaceae</taxon>
        <taxon>Viridothelium</taxon>
    </lineage>
</organism>
<dbReference type="OrthoDB" id="3009728at2759"/>
<sequence>MLQLSVYRIISFAHPSGCCVFNSNNSSVRNIIENCRSNIPDERHDHSLLLRCILDNAPSRYSAHWSAAASILVFVPTIVGLMSNNIDELVIAVEELTLLAAIHSLPAVTSFISRIGGVGSQRVRATLFSQTIWDDATVRSYGNIVQKLVTSWENTGLLSS</sequence>
<name>A0A6A6GZN1_VIRVR</name>
<keyword evidence="2" id="KW-1185">Reference proteome</keyword>